<evidence type="ECO:0000256" key="4">
    <source>
        <dbReference type="ARBA" id="ARBA00022692"/>
    </source>
</evidence>
<keyword evidence="3 10" id="KW-0813">Transport</keyword>
<comment type="subcellular location">
    <subcellularLocation>
        <location evidence="1">Mitochondrion membrane</location>
        <topology evidence="1">Multi-pass membrane protein</topology>
    </subcellularLocation>
</comment>
<keyword evidence="8 9" id="KW-0472">Membrane</keyword>
<dbReference type="STRING" id="1754190.A0A1Y2ECA2"/>
<gene>
    <name evidence="11" type="ORF">LY90DRAFT_452928</name>
</gene>
<evidence type="ECO:0000256" key="10">
    <source>
        <dbReference type="RuleBase" id="RU000488"/>
    </source>
</evidence>
<reference evidence="11 12" key="1">
    <citation type="submission" date="2016-08" db="EMBL/GenBank/DDBJ databases">
        <title>A Parts List for Fungal Cellulosomes Revealed by Comparative Genomics.</title>
        <authorList>
            <consortium name="DOE Joint Genome Institute"/>
            <person name="Haitjema C.H."/>
            <person name="Gilmore S.P."/>
            <person name="Henske J.K."/>
            <person name="Solomon K.V."/>
            <person name="De Groot R."/>
            <person name="Kuo A."/>
            <person name="Mondo S.J."/>
            <person name="Salamov A.A."/>
            <person name="Labutti K."/>
            <person name="Zhao Z."/>
            <person name="Chiniquy J."/>
            <person name="Barry K."/>
            <person name="Brewer H.M."/>
            <person name="Purvine S.O."/>
            <person name="Wright A.T."/>
            <person name="Boxma B."/>
            <person name="Van Alen T."/>
            <person name="Hackstein J.H."/>
            <person name="Baker S.E."/>
            <person name="Grigoriev I.V."/>
            <person name="O'Malley M.A."/>
        </authorList>
    </citation>
    <scope>NUCLEOTIDE SEQUENCE [LARGE SCALE GENOMIC DNA]</scope>
    <source>
        <strain evidence="11 12">G1</strain>
    </source>
</reference>
<evidence type="ECO:0000256" key="3">
    <source>
        <dbReference type="ARBA" id="ARBA00022448"/>
    </source>
</evidence>
<feature type="repeat" description="Solcar" evidence="9">
    <location>
        <begin position="197"/>
        <end position="278"/>
    </location>
</feature>
<dbReference type="PANTHER" id="PTHR45624">
    <property type="entry name" value="MITOCHONDRIAL BASIC AMINO ACIDS TRANSPORTER-RELATED"/>
    <property type="match status" value="1"/>
</dbReference>
<feature type="repeat" description="Solcar" evidence="9">
    <location>
        <begin position="96"/>
        <end position="185"/>
    </location>
</feature>
<dbReference type="AlphaFoldDB" id="A0A1Y2ECA2"/>
<organism evidence="11 12">
    <name type="scientific">Neocallimastix californiae</name>
    <dbReference type="NCBI Taxonomy" id="1754190"/>
    <lineage>
        <taxon>Eukaryota</taxon>
        <taxon>Fungi</taxon>
        <taxon>Fungi incertae sedis</taxon>
        <taxon>Chytridiomycota</taxon>
        <taxon>Chytridiomycota incertae sedis</taxon>
        <taxon>Neocallimastigomycetes</taxon>
        <taxon>Neocallimastigales</taxon>
        <taxon>Neocallimastigaceae</taxon>
        <taxon>Neocallimastix</taxon>
    </lineage>
</organism>
<evidence type="ECO:0000256" key="1">
    <source>
        <dbReference type="ARBA" id="ARBA00004225"/>
    </source>
</evidence>
<evidence type="ECO:0000256" key="9">
    <source>
        <dbReference type="PROSITE-ProRule" id="PRU00282"/>
    </source>
</evidence>
<evidence type="ECO:0000313" key="11">
    <source>
        <dbReference type="EMBL" id="ORY69198.1"/>
    </source>
</evidence>
<evidence type="ECO:0000256" key="8">
    <source>
        <dbReference type="ARBA" id="ARBA00023136"/>
    </source>
</evidence>
<keyword evidence="7" id="KW-0496">Mitochondrion</keyword>
<proteinExistence type="inferred from homology"/>
<dbReference type="OrthoDB" id="14252at2759"/>
<dbReference type="PROSITE" id="PS50920">
    <property type="entry name" value="SOLCAR"/>
    <property type="match status" value="3"/>
</dbReference>
<dbReference type="SUPFAM" id="SSF103506">
    <property type="entry name" value="Mitochondrial carrier"/>
    <property type="match status" value="1"/>
</dbReference>
<keyword evidence="5" id="KW-0677">Repeat</keyword>
<dbReference type="GO" id="GO:0022857">
    <property type="term" value="F:transmembrane transporter activity"/>
    <property type="evidence" value="ECO:0007669"/>
    <property type="project" value="TreeGrafter"/>
</dbReference>
<dbReference type="EMBL" id="MCOG01000045">
    <property type="protein sequence ID" value="ORY69198.1"/>
    <property type="molecule type" value="Genomic_DNA"/>
</dbReference>
<sequence>MPSDSVNDFISGLTSGWAQVLVGHPFDTVKVNLQTQTRYKGAIHCVKTIIKEEGFLGLYKGVRSPLTGIGFANSLIFIANGYFKRIIAGDTPESELTIKQHIASGFLSGSVMPFVSAPMEHMKIKLQTSHLSNSPVKYKGLIDCTVKTVKTGGIRNLYHGYVITLLRDVPSFAAYFGTYEMVKAGFKHLRKDNFKDYNQFELLMAGGLAGVACWLPCIPQDVIKSRAQTTGMTAREATKEIYKLYGMKGFFKGFCPTVVRAFPANAVTFVVYELSMKALRKLD</sequence>
<keyword evidence="6" id="KW-1133">Transmembrane helix</keyword>
<feature type="repeat" description="Solcar" evidence="9">
    <location>
        <begin position="3"/>
        <end position="86"/>
    </location>
</feature>
<dbReference type="Gene3D" id="1.50.40.10">
    <property type="entry name" value="Mitochondrial carrier domain"/>
    <property type="match status" value="1"/>
</dbReference>
<evidence type="ECO:0000313" key="12">
    <source>
        <dbReference type="Proteomes" id="UP000193920"/>
    </source>
</evidence>
<dbReference type="GO" id="GO:0031966">
    <property type="term" value="C:mitochondrial membrane"/>
    <property type="evidence" value="ECO:0007669"/>
    <property type="project" value="UniProtKB-SubCell"/>
</dbReference>
<comment type="similarity">
    <text evidence="2 10">Belongs to the mitochondrial carrier (TC 2.A.29) family.</text>
</comment>
<dbReference type="InterPro" id="IPR050567">
    <property type="entry name" value="Mitochondrial_Carrier"/>
</dbReference>
<dbReference type="Proteomes" id="UP000193920">
    <property type="component" value="Unassembled WGS sequence"/>
</dbReference>
<keyword evidence="4 9" id="KW-0812">Transmembrane</keyword>
<evidence type="ECO:0000256" key="7">
    <source>
        <dbReference type="ARBA" id="ARBA00023128"/>
    </source>
</evidence>
<protein>
    <submittedName>
        <fullName evidence="11">Mitochondrial carrier</fullName>
    </submittedName>
</protein>
<keyword evidence="12" id="KW-1185">Reference proteome</keyword>
<dbReference type="InterPro" id="IPR018108">
    <property type="entry name" value="MCP_transmembrane"/>
</dbReference>
<evidence type="ECO:0000256" key="5">
    <source>
        <dbReference type="ARBA" id="ARBA00022737"/>
    </source>
</evidence>
<dbReference type="InterPro" id="IPR023395">
    <property type="entry name" value="MCP_dom_sf"/>
</dbReference>
<accession>A0A1Y2ECA2</accession>
<name>A0A1Y2ECA2_9FUNG</name>
<evidence type="ECO:0000256" key="6">
    <source>
        <dbReference type="ARBA" id="ARBA00022989"/>
    </source>
</evidence>
<dbReference type="Pfam" id="PF00153">
    <property type="entry name" value="Mito_carr"/>
    <property type="match status" value="3"/>
</dbReference>
<comment type="caution">
    <text evidence="11">The sequence shown here is derived from an EMBL/GenBank/DDBJ whole genome shotgun (WGS) entry which is preliminary data.</text>
</comment>
<evidence type="ECO:0000256" key="2">
    <source>
        <dbReference type="ARBA" id="ARBA00006375"/>
    </source>
</evidence>